<evidence type="ECO:0000313" key="3">
    <source>
        <dbReference type="Proteomes" id="UP000048908"/>
    </source>
</evidence>
<dbReference type="STRING" id="282197.SAMN04488517_10123"/>
<name>A0A0M6XL46_9RHOB</name>
<accession>A0A0M6XL46</accession>
<dbReference type="AlphaFoldDB" id="A0A0M6XL46"/>
<dbReference type="Proteomes" id="UP000048908">
    <property type="component" value="Unassembled WGS sequence"/>
</dbReference>
<keyword evidence="3" id="KW-1185">Reference proteome</keyword>
<evidence type="ECO:0000313" key="2">
    <source>
        <dbReference type="EMBL" id="CTQ31638.1"/>
    </source>
</evidence>
<dbReference type="PROSITE" id="PS51273">
    <property type="entry name" value="GATASE_TYPE_1"/>
    <property type="match status" value="1"/>
</dbReference>
<dbReference type="OrthoDB" id="7365442at2"/>
<dbReference type="Gene3D" id="3.40.50.880">
    <property type="match status" value="1"/>
</dbReference>
<proteinExistence type="predicted"/>
<dbReference type="RefSeq" id="WP_055681098.1">
    <property type="nucleotide sequence ID" value="NZ_CXPG01000009.1"/>
</dbReference>
<keyword evidence="2" id="KW-0436">Ligase</keyword>
<dbReference type="GO" id="GO:0005829">
    <property type="term" value="C:cytosol"/>
    <property type="evidence" value="ECO:0007669"/>
    <property type="project" value="TreeGrafter"/>
</dbReference>
<dbReference type="EMBL" id="CXPG01000009">
    <property type="protein sequence ID" value="CTQ31638.1"/>
    <property type="molecule type" value="Genomic_DNA"/>
</dbReference>
<evidence type="ECO:0000259" key="1">
    <source>
        <dbReference type="Pfam" id="PF00117"/>
    </source>
</evidence>
<dbReference type="InterPro" id="IPR029062">
    <property type="entry name" value="Class_I_gatase-like"/>
</dbReference>
<dbReference type="PANTHER" id="PTHR42695">
    <property type="entry name" value="GLUTAMINE AMIDOTRANSFERASE YLR126C-RELATED"/>
    <property type="match status" value="1"/>
</dbReference>
<organism evidence="2 3">
    <name type="scientific">Jannaschia rubra</name>
    <dbReference type="NCBI Taxonomy" id="282197"/>
    <lineage>
        <taxon>Bacteria</taxon>
        <taxon>Pseudomonadati</taxon>
        <taxon>Pseudomonadota</taxon>
        <taxon>Alphaproteobacteria</taxon>
        <taxon>Rhodobacterales</taxon>
        <taxon>Roseobacteraceae</taxon>
        <taxon>Jannaschia</taxon>
    </lineage>
</organism>
<dbReference type="SUPFAM" id="SSF52317">
    <property type="entry name" value="Class I glutamine amidotransferase-like"/>
    <property type="match status" value="1"/>
</dbReference>
<sequence length="232" mass="25602">MKIGILQAGHTPDALLATRGDFDVMFMRLLDGQGFDFASYDVENMSFPAGIDDADGWLITGSRHGAYEDHPFIPPLEEFVRDAYAASKPLVGICFGHQIVAQALGGRVEKFPDGWALGRTEYELADGRRIALNAWHQDQVTELPEGATSLGRNAFCDNAIVAYGDRAFTVQPHPEFDNALMADYVDMRRGSGTYPDDRMQAAMDGTVLPVQSDVIARAIIRFFTTRQVHVDT</sequence>
<dbReference type="InterPro" id="IPR044992">
    <property type="entry name" value="ChyE-like"/>
</dbReference>
<dbReference type="PANTHER" id="PTHR42695:SF5">
    <property type="entry name" value="GLUTAMINE AMIDOTRANSFERASE YLR126C-RELATED"/>
    <property type="match status" value="1"/>
</dbReference>
<dbReference type="Pfam" id="PF00117">
    <property type="entry name" value="GATase"/>
    <property type="match status" value="1"/>
</dbReference>
<reference evidence="2 3" key="1">
    <citation type="submission" date="2015-07" db="EMBL/GenBank/DDBJ databases">
        <authorList>
            <person name="Noorani M."/>
        </authorList>
    </citation>
    <scope>NUCLEOTIDE SEQUENCE [LARGE SCALE GENOMIC DNA]</scope>
    <source>
        <strain evidence="2 3">CECT 5088</strain>
    </source>
</reference>
<dbReference type="CDD" id="cd01741">
    <property type="entry name" value="GATase1_1"/>
    <property type="match status" value="1"/>
</dbReference>
<feature type="domain" description="Glutamine amidotransferase" evidence="1">
    <location>
        <begin position="73"/>
        <end position="177"/>
    </location>
</feature>
<protein>
    <submittedName>
        <fullName evidence="2">GMP synthase [glutamine-hydrolyzing]</fullName>
        <ecNumber evidence="2">6.3.5.2</ecNumber>
    </submittedName>
</protein>
<dbReference type="EC" id="6.3.5.2" evidence="2"/>
<dbReference type="InterPro" id="IPR017926">
    <property type="entry name" value="GATASE"/>
</dbReference>
<dbReference type="GO" id="GO:0003922">
    <property type="term" value="F:GMP synthase (glutamine-hydrolyzing) activity"/>
    <property type="evidence" value="ECO:0007669"/>
    <property type="project" value="UniProtKB-EC"/>
</dbReference>
<gene>
    <name evidence="2" type="primary">guaA_1</name>
    <name evidence="2" type="ORF">JAN5088_00396</name>
</gene>